<feature type="region of interest" description="Disordered" evidence="1">
    <location>
        <begin position="1086"/>
        <end position="1108"/>
    </location>
</feature>
<evidence type="ECO:0000256" key="2">
    <source>
        <dbReference type="SAM" id="Phobius"/>
    </source>
</evidence>
<evidence type="ECO:0000313" key="3">
    <source>
        <dbReference type="EMBL" id="QOV88714.1"/>
    </source>
</evidence>
<feature type="region of interest" description="Disordered" evidence="1">
    <location>
        <begin position="1"/>
        <end position="25"/>
    </location>
</feature>
<dbReference type="Proteomes" id="UP000593765">
    <property type="component" value="Chromosome"/>
</dbReference>
<evidence type="ECO:0000256" key="1">
    <source>
        <dbReference type="SAM" id="MobiDB-lite"/>
    </source>
</evidence>
<feature type="compositionally biased region" description="Basic and acidic residues" evidence="1">
    <location>
        <begin position="1701"/>
        <end position="1733"/>
    </location>
</feature>
<keyword evidence="2" id="KW-1133">Transmembrane helix</keyword>
<gene>
    <name evidence="3" type="ORF">IPV69_21155</name>
</gene>
<name>A0A7M2WTW4_9BACT</name>
<feature type="compositionally biased region" description="Pro residues" evidence="1">
    <location>
        <begin position="1095"/>
        <end position="1107"/>
    </location>
</feature>
<dbReference type="EMBL" id="CP063458">
    <property type="protein sequence ID" value="QOV88714.1"/>
    <property type="molecule type" value="Genomic_DNA"/>
</dbReference>
<keyword evidence="2" id="KW-0472">Membrane</keyword>
<feature type="compositionally biased region" description="Basic and acidic residues" evidence="1">
    <location>
        <begin position="1"/>
        <end position="12"/>
    </location>
</feature>
<keyword evidence="4" id="KW-1185">Reference proteome</keyword>
<accession>A0A7M2WTW4</accession>
<feature type="transmembrane region" description="Helical" evidence="2">
    <location>
        <begin position="35"/>
        <end position="54"/>
    </location>
</feature>
<keyword evidence="2" id="KW-0812">Transmembrane</keyword>
<feature type="region of interest" description="Disordered" evidence="1">
    <location>
        <begin position="1653"/>
        <end position="1733"/>
    </location>
</feature>
<evidence type="ECO:0000313" key="4">
    <source>
        <dbReference type="Proteomes" id="UP000593765"/>
    </source>
</evidence>
<proteinExistence type="predicted"/>
<reference evidence="3 4" key="1">
    <citation type="submission" date="2020-10" db="EMBL/GenBank/DDBJ databases">
        <title>Wide distribution of Phycisphaera-like planctomycetes from WD2101 soil group in peatlands and genome analysis of the first cultivated representative.</title>
        <authorList>
            <person name="Dedysh S.N."/>
            <person name="Beletsky A.V."/>
            <person name="Ivanova A."/>
            <person name="Kulichevskaya I.S."/>
            <person name="Suzina N.E."/>
            <person name="Philippov D.A."/>
            <person name="Rakitin A.L."/>
            <person name="Mardanov A.V."/>
            <person name="Ravin N.V."/>
        </authorList>
    </citation>
    <scope>NUCLEOTIDE SEQUENCE [LARGE SCALE GENOMIC DNA]</scope>
    <source>
        <strain evidence="3 4">M1803</strain>
    </source>
</reference>
<feature type="region of interest" description="Disordered" evidence="1">
    <location>
        <begin position="948"/>
        <end position="969"/>
    </location>
</feature>
<sequence length="1733" mass="179999">MTTDNAPERLDNPKSPAPDSAEATPAPRRRRWLKVLAGVVIALLLLVLLTPTLLSTSVARSFVVGKINDNLNGRVEIADWKISWTGGVTVTGVRIFDDKNSQIAQVESLSTQLSLVKAIGGDLKLGDTVVRGADFTLIQDPDGSINFAKLAKPSNKPDAPPSDLPDVSGNIRIESSRGMFVRNSGDPRTSQKVKMTDIAATVAIADINQPIDHSLSVTASVNDGPAGTLSVKGKASVIAARRVNIDNATLDETVELKSIDASAIAAFLPPAVVRQLSGQLNGGVIAKVAGGKSIEIRGDIGGKQITFANASFAPGEAYQTDELSILLPLTISLPKGLGDVASAVVRTDGAIGLKTGQVQLSVAVDAPLASLMSAAKNQTVALPGKLNQTLVVDLVPLAAMLPNTIGLKPGSSLSGGRFEQTVTADLSPGQSNVVVTVDVKDIAGEAPIAGAQGQPIKQPFAVEPVSLSINAISRGGGLTAPDVRDLTLNLTSGFATGTVTAPTLASLKGSIDADLAKLKQQLGQFLSLDETPLAGKVNIAADSTGDPTKPSEPAKFSVIVTGTDIDTLVGGKAVKQALVRAGISGTVLRTETGDVKEVRDLSVSAIVGNPTSPTVDVQIAVPAMTYVPPTSAVAAGRYDIPAFTITKVNVALKQAMADFGAFVPAMREYDLSAGALSVSGTGSMVDGAMRFDGAVATTNVDLGRYLALSATGPAARIRQRTEVLAGYSLTANLGATYQPLPDGGAKLTVAKLDVADNRKWLSLRSPGELIVNLPKAGSPQAAGKLALDLDLAQTHDLSRRFMASTKEVIAEASSPDKPVLVKKGLLVATIDLKQNADGSMVLALDGGIDALTVAGNKPVLTDEKLTLAVKASTGPKLASAVLEQLQLKSGLANVDASGQFALSRVVGDTTESVPPLEVVKKMSVKVSTPELAKLQAVAEAFRATNRPAVTFGPEKPEHRGGQTSLPGGQTFLSVTREETRDSNAKGSSAFENYNRSRVTGKNAYPPRGLPIEVAAADEKLPAGTPVPATLPAAAPSMLEQIGEIRISELSASGLGTTLVLKEPLVARSPSELMALFTPPAKAGAATQPVAAAPATTPPATQPTPTPPAKIAGGSATISLDITGDGKTLTIVPVVQTSKLAVTVGTATRDLGDISVKSTLAVATRAPNAAAVAPALAGSFTVAGQIEPLMELSAFLGGNKPQSPYAGAINITQKLATEGAVIKLQGGGTVADFLARDAAGKTTFTEKTIRIDDDLSFDTAGVGTLALSKLGVVFESSGAMSLGVTGKIIDLSRTRTFDNLVADVSYDAEKLWPIIHGMMADPATPADKDPYKDYVIKGKASRRFALGGSLPATDDKGNVIPTAVALRSLIARGSVALDLVEAEGLTIQKLDIPVTLVGGVMKVIDDSKPEGQQKPTPIACNSGTIDLGGIAIDLNGEFPLLNIPANLPLLSKVQLNPALAKSLGDLVNNPLFVPSAETKGIMDVTIVECRDVPLGKMLKVNSRENKGYAVATFSFSGAQFKNTTVTDLLGYLKVDADSLQGSIRDGKVTYSRGYIGHDMTFVLGERQERTIHLYGRVKMADSTLEPLTMLFSASWFGGDIAKFVPKGVPLSMTGNFSAPRYNFATAVHEALTQNYLSGKPEDIANLIDIFSGKKKSPASPATRGSVGANPGVNPGVAPATKPADKAQDNPFGILGDILGQAARDKEKKEQEKKEKERREKEKRDAKKKQSGDDR</sequence>
<dbReference type="RefSeq" id="WP_206291715.1">
    <property type="nucleotide sequence ID" value="NZ_CP063458.1"/>
</dbReference>
<organism evidence="3 4">
    <name type="scientific">Humisphaera borealis</name>
    <dbReference type="NCBI Taxonomy" id="2807512"/>
    <lineage>
        <taxon>Bacteria</taxon>
        <taxon>Pseudomonadati</taxon>
        <taxon>Planctomycetota</taxon>
        <taxon>Phycisphaerae</taxon>
        <taxon>Tepidisphaerales</taxon>
        <taxon>Tepidisphaeraceae</taxon>
        <taxon>Humisphaera</taxon>
    </lineage>
</organism>
<dbReference type="KEGG" id="hbs:IPV69_21155"/>
<protein>
    <submittedName>
        <fullName evidence="3">Uncharacterized protein</fullName>
    </submittedName>
</protein>